<sequence length="96" mass="9880">MPGGAGAGCPCAVLGGKLELTFLSAERRPCSRLTCSAGSSYTQACRSIAQHRVCCLRVCSLEQDRRLGRRDGCPASCPGSAWSQGDGGGATLCQLS</sequence>
<dbReference type="EMBL" id="BLLF01000170">
    <property type="protein sequence ID" value="GFH08587.1"/>
    <property type="molecule type" value="Genomic_DNA"/>
</dbReference>
<gene>
    <name evidence="1" type="ORF">HaLaN_03572</name>
</gene>
<keyword evidence="2" id="KW-1185">Reference proteome</keyword>
<reference evidence="1 2" key="1">
    <citation type="submission" date="2020-02" db="EMBL/GenBank/DDBJ databases">
        <title>Draft genome sequence of Haematococcus lacustris strain NIES-144.</title>
        <authorList>
            <person name="Morimoto D."/>
            <person name="Nakagawa S."/>
            <person name="Yoshida T."/>
            <person name="Sawayama S."/>
        </authorList>
    </citation>
    <scope>NUCLEOTIDE SEQUENCE [LARGE SCALE GENOMIC DNA]</scope>
    <source>
        <strain evidence="1 2">NIES-144</strain>
    </source>
</reference>
<dbReference type="AlphaFoldDB" id="A0A699YET5"/>
<evidence type="ECO:0000313" key="1">
    <source>
        <dbReference type="EMBL" id="GFH08587.1"/>
    </source>
</evidence>
<accession>A0A699YET5</accession>
<protein>
    <submittedName>
        <fullName evidence="1">Uncharacterized protein</fullName>
    </submittedName>
</protein>
<proteinExistence type="predicted"/>
<dbReference type="Proteomes" id="UP000485058">
    <property type="component" value="Unassembled WGS sequence"/>
</dbReference>
<name>A0A699YET5_HAELA</name>
<organism evidence="1 2">
    <name type="scientific">Haematococcus lacustris</name>
    <name type="common">Green alga</name>
    <name type="synonym">Haematococcus pluvialis</name>
    <dbReference type="NCBI Taxonomy" id="44745"/>
    <lineage>
        <taxon>Eukaryota</taxon>
        <taxon>Viridiplantae</taxon>
        <taxon>Chlorophyta</taxon>
        <taxon>core chlorophytes</taxon>
        <taxon>Chlorophyceae</taxon>
        <taxon>CS clade</taxon>
        <taxon>Chlamydomonadales</taxon>
        <taxon>Haematococcaceae</taxon>
        <taxon>Haematococcus</taxon>
    </lineage>
</organism>
<comment type="caution">
    <text evidence="1">The sequence shown here is derived from an EMBL/GenBank/DDBJ whole genome shotgun (WGS) entry which is preliminary data.</text>
</comment>
<evidence type="ECO:0000313" key="2">
    <source>
        <dbReference type="Proteomes" id="UP000485058"/>
    </source>
</evidence>